<proteinExistence type="predicted"/>
<feature type="compositionally biased region" description="Polar residues" evidence="1">
    <location>
        <begin position="113"/>
        <end position="123"/>
    </location>
</feature>
<evidence type="ECO:0000313" key="2">
    <source>
        <dbReference type="EMBL" id="DAF46135.1"/>
    </source>
</evidence>
<feature type="compositionally biased region" description="Basic and acidic residues" evidence="1">
    <location>
        <begin position="83"/>
        <end position="112"/>
    </location>
</feature>
<accession>A0A8S5S642</accession>
<name>A0A8S5S642_9CAUD</name>
<dbReference type="EMBL" id="BK032531">
    <property type="protein sequence ID" value="DAF46135.1"/>
    <property type="molecule type" value="Genomic_DNA"/>
</dbReference>
<reference evidence="2" key="1">
    <citation type="journal article" date="2021" name="Proc. Natl. Acad. Sci. U.S.A.">
        <title>A Catalog of Tens of Thousands of Viruses from Human Metagenomes Reveals Hidden Associations with Chronic Diseases.</title>
        <authorList>
            <person name="Tisza M.J."/>
            <person name="Buck C.B."/>
        </authorList>
    </citation>
    <scope>NUCLEOTIDE SEQUENCE</scope>
    <source>
        <strain evidence="2">CtEmK1</strain>
    </source>
</reference>
<feature type="region of interest" description="Disordered" evidence="1">
    <location>
        <begin position="83"/>
        <end position="126"/>
    </location>
</feature>
<protein>
    <submittedName>
        <fullName evidence="2">Uncharacterized protein</fullName>
    </submittedName>
</protein>
<evidence type="ECO:0000256" key="1">
    <source>
        <dbReference type="SAM" id="MobiDB-lite"/>
    </source>
</evidence>
<sequence length="270" mass="31100">MKKSKSKYSQYYKQYQRKISALRKQNIELRGASVYQTESELRKWGIQGKDLARITRQLKADIKNLGKQEAYSTTTGEISTVEQLKHEQASGRAKRGAETRKRNKESEREFWSTDKQPTTNDLKNNVHLKPPKEKLKEPQLGDISNQHFVEDFLYRITAPVPDKTTFGSRRKRERVEMAEEAQSTLIDIFYKTLNKDGEIVVGERLASNWGVIGIHLEAIFRESKGVAVIASLEAVGEILTGRKLTVSERNGLDEEQENIYSWDIEDNTYE</sequence>
<organism evidence="2">
    <name type="scientific">Podoviridae sp. ctEmK1</name>
    <dbReference type="NCBI Taxonomy" id="2827727"/>
    <lineage>
        <taxon>Viruses</taxon>
        <taxon>Duplodnaviria</taxon>
        <taxon>Heunggongvirae</taxon>
        <taxon>Uroviricota</taxon>
        <taxon>Caudoviricetes</taxon>
    </lineage>
</organism>